<dbReference type="EMBL" id="OOIL02006492">
    <property type="protein sequence ID" value="VFQ97255.1"/>
    <property type="molecule type" value="Genomic_DNA"/>
</dbReference>
<keyword evidence="4" id="KW-1185">Reference proteome</keyword>
<proteinExistence type="predicted"/>
<feature type="compositionally biased region" description="Basic and acidic residues" evidence="1">
    <location>
        <begin position="322"/>
        <end position="365"/>
    </location>
</feature>
<dbReference type="Pfam" id="PF09331">
    <property type="entry name" value="DUF1985"/>
    <property type="match status" value="1"/>
</dbReference>
<dbReference type="Proteomes" id="UP000595140">
    <property type="component" value="Unassembled WGS sequence"/>
</dbReference>
<dbReference type="AlphaFoldDB" id="A0A484N7G0"/>
<evidence type="ECO:0000313" key="4">
    <source>
        <dbReference type="Proteomes" id="UP000595140"/>
    </source>
</evidence>
<gene>
    <name evidence="3" type="ORF">CCAM_LOCUS39031</name>
</gene>
<organism evidence="3 4">
    <name type="scientific">Cuscuta campestris</name>
    <dbReference type="NCBI Taxonomy" id="132261"/>
    <lineage>
        <taxon>Eukaryota</taxon>
        <taxon>Viridiplantae</taxon>
        <taxon>Streptophyta</taxon>
        <taxon>Embryophyta</taxon>
        <taxon>Tracheophyta</taxon>
        <taxon>Spermatophyta</taxon>
        <taxon>Magnoliopsida</taxon>
        <taxon>eudicotyledons</taxon>
        <taxon>Gunneridae</taxon>
        <taxon>Pentapetalae</taxon>
        <taxon>asterids</taxon>
        <taxon>lamiids</taxon>
        <taxon>Solanales</taxon>
        <taxon>Convolvulaceae</taxon>
        <taxon>Cuscuteae</taxon>
        <taxon>Cuscuta</taxon>
        <taxon>Cuscuta subgen. Grammica</taxon>
        <taxon>Cuscuta sect. Cleistogrammica</taxon>
    </lineage>
</organism>
<feature type="compositionally biased region" description="Basic and acidic residues" evidence="1">
    <location>
        <begin position="385"/>
        <end position="395"/>
    </location>
</feature>
<dbReference type="OrthoDB" id="1750169at2759"/>
<feature type="region of interest" description="Disordered" evidence="1">
    <location>
        <begin position="1"/>
        <end position="35"/>
    </location>
</feature>
<evidence type="ECO:0000256" key="1">
    <source>
        <dbReference type="SAM" id="MobiDB-lite"/>
    </source>
</evidence>
<dbReference type="PANTHER" id="PTHR48449">
    <property type="entry name" value="DUF1985 DOMAIN-CONTAINING PROTEIN"/>
    <property type="match status" value="1"/>
</dbReference>
<evidence type="ECO:0000313" key="3">
    <source>
        <dbReference type="EMBL" id="VFQ97255.1"/>
    </source>
</evidence>
<dbReference type="PANTHER" id="PTHR48449:SF1">
    <property type="entry name" value="DUF1985 DOMAIN-CONTAINING PROTEIN"/>
    <property type="match status" value="1"/>
</dbReference>
<feature type="region of interest" description="Disordered" evidence="1">
    <location>
        <begin position="321"/>
        <end position="395"/>
    </location>
</feature>
<protein>
    <recommendedName>
        <fullName evidence="2">DUF1985 domain-containing protein</fullName>
    </recommendedName>
</protein>
<feature type="domain" description="DUF1985" evidence="2">
    <location>
        <begin position="115"/>
        <end position="254"/>
    </location>
</feature>
<sequence>MRMKNASVPYSKSESDGNHAEKTAAEHSRTPKSTQGNLQVLQIMTKVDVKEFPNMKMTVKSSLPDFQKLMKAELTDHMEIIEEFRRNSAFGTFLDVQLVTPPAMLWQLMVREANVRGKGAHEMWFVVNRVLVRYSLMEFSLITGLKCLKLESRYDEKYDSNAPRVFVEENWPKGVVCYTSVVQRFSKLCHLLKDEEKNGSARQWIVKVAILMFLVLVLIGHAKKDVPIPNWIIAKVANSDNSMAFPWGTCAFMESLRIQSMGKELVGEKKKFCKGGKTSNTLHYTGFVLPPAREVKYMLLGLPALVRELQSGDKPVQICVQKDAHSESEDEDAARRISTLEEVVHSASHEGDEGNEDAHDDKERVEEEDDDKEQEGVKEEDDDKEGMKEEKDEFE</sequence>
<accession>A0A484N7G0</accession>
<evidence type="ECO:0000259" key="2">
    <source>
        <dbReference type="Pfam" id="PF09331"/>
    </source>
</evidence>
<name>A0A484N7G0_9ASTE</name>
<reference evidence="3 4" key="1">
    <citation type="submission" date="2018-04" db="EMBL/GenBank/DDBJ databases">
        <authorList>
            <person name="Vogel A."/>
        </authorList>
    </citation>
    <scope>NUCLEOTIDE SEQUENCE [LARGE SCALE GENOMIC DNA]</scope>
</reference>
<feature type="compositionally biased region" description="Basic and acidic residues" evidence="1">
    <location>
        <begin position="13"/>
        <end position="29"/>
    </location>
</feature>
<dbReference type="InterPro" id="IPR015410">
    <property type="entry name" value="DUF1985"/>
</dbReference>
<feature type="compositionally biased region" description="Acidic residues" evidence="1">
    <location>
        <begin position="366"/>
        <end position="384"/>
    </location>
</feature>